<evidence type="ECO:0000313" key="10">
    <source>
        <dbReference type="EMBL" id="CAF0884215.1"/>
    </source>
</evidence>
<dbReference type="SUPFAM" id="SSF54001">
    <property type="entry name" value="Cysteine proteinases"/>
    <property type="match status" value="1"/>
</dbReference>
<dbReference type="SMART" id="SM00695">
    <property type="entry name" value="DUSP"/>
    <property type="match status" value="1"/>
</dbReference>
<protein>
    <recommendedName>
        <fullName evidence="3">ubiquitinyl hydrolase 1</fullName>
        <ecNumber evidence="3">3.4.19.12</ecNumber>
    </recommendedName>
</protein>
<dbReference type="Pfam" id="PF06337">
    <property type="entry name" value="DUSP"/>
    <property type="match status" value="1"/>
</dbReference>
<dbReference type="Gene3D" id="3.90.70.10">
    <property type="entry name" value="Cysteine proteinases"/>
    <property type="match status" value="2"/>
</dbReference>
<comment type="catalytic activity">
    <reaction evidence="1">
        <text>Thiol-dependent hydrolysis of ester, thioester, amide, peptide and isopeptide bonds formed by the C-terminal Gly of ubiquitin (a 76-residue protein attached to proteins as an intracellular targeting signal).</text>
        <dbReference type="EC" id="3.4.19.12"/>
    </reaction>
</comment>
<evidence type="ECO:0000259" key="9">
    <source>
        <dbReference type="PROSITE" id="PS51283"/>
    </source>
</evidence>
<dbReference type="Gene3D" id="3.30.2230.10">
    <property type="entry name" value="DUSP-like"/>
    <property type="match status" value="1"/>
</dbReference>
<dbReference type="InterPro" id="IPR028889">
    <property type="entry name" value="USP"/>
</dbReference>
<keyword evidence="5" id="KW-0833">Ubl conjugation pathway</keyword>
<keyword evidence="7" id="KW-0788">Thiol protease</keyword>
<proteinExistence type="inferred from homology"/>
<dbReference type="InterPro" id="IPR035927">
    <property type="entry name" value="DUSP-like_sf"/>
</dbReference>
<accession>A0A813YH61</accession>
<dbReference type="InterPro" id="IPR001394">
    <property type="entry name" value="Peptidase_C19_UCH"/>
</dbReference>
<dbReference type="PROSITE" id="PS51283">
    <property type="entry name" value="DUSP"/>
    <property type="match status" value="1"/>
</dbReference>
<evidence type="ECO:0000259" key="8">
    <source>
        <dbReference type="PROSITE" id="PS50235"/>
    </source>
</evidence>
<dbReference type="GO" id="GO:0016579">
    <property type="term" value="P:protein deubiquitination"/>
    <property type="evidence" value="ECO:0007669"/>
    <property type="project" value="InterPro"/>
</dbReference>
<dbReference type="Pfam" id="PF00443">
    <property type="entry name" value="UCH"/>
    <property type="match status" value="1"/>
</dbReference>
<comment type="caution">
    <text evidence="10">The sequence shown here is derived from an EMBL/GenBank/DDBJ whole genome shotgun (WGS) entry which is preliminary data.</text>
</comment>
<evidence type="ECO:0000256" key="3">
    <source>
        <dbReference type="ARBA" id="ARBA00012759"/>
    </source>
</evidence>
<dbReference type="InterPro" id="IPR038765">
    <property type="entry name" value="Papain-like_cys_pep_sf"/>
</dbReference>
<dbReference type="PANTHER" id="PTHR21646">
    <property type="entry name" value="UBIQUITIN CARBOXYL-TERMINAL HYDROLASE"/>
    <property type="match status" value="1"/>
</dbReference>
<evidence type="ECO:0000256" key="5">
    <source>
        <dbReference type="ARBA" id="ARBA00022786"/>
    </source>
</evidence>
<dbReference type="GO" id="GO:0006508">
    <property type="term" value="P:proteolysis"/>
    <property type="evidence" value="ECO:0007669"/>
    <property type="project" value="UniProtKB-KW"/>
</dbReference>
<keyword evidence="4" id="KW-0645">Protease</keyword>
<evidence type="ECO:0000256" key="7">
    <source>
        <dbReference type="ARBA" id="ARBA00022807"/>
    </source>
</evidence>
<keyword evidence="6" id="KW-0378">Hydrolase</keyword>
<evidence type="ECO:0000313" key="11">
    <source>
        <dbReference type="Proteomes" id="UP000663889"/>
    </source>
</evidence>
<dbReference type="EC" id="3.4.19.12" evidence="3"/>
<dbReference type="AlphaFoldDB" id="A0A813YH61"/>
<dbReference type="PROSITE" id="PS50235">
    <property type="entry name" value="USP_3"/>
    <property type="match status" value="1"/>
</dbReference>
<evidence type="ECO:0000256" key="4">
    <source>
        <dbReference type="ARBA" id="ARBA00022670"/>
    </source>
</evidence>
<dbReference type="GO" id="GO:0004843">
    <property type="term" value="F:cysteine-type deubiquitinase activity"/>
    <property type="evidence" value="ECO:0007669"/>
    <property type="project" value="UniProtKB-EC"/>
</dbReference>
<comment type="similarity">
    <text evidence="2">Belongs to the peptidase C19 family.</text>
</comment>
<dbReference type="PANTHER" id="PTHR21646:SF24">
    <property type="entry name" value="UBIQUITIN CARBOXYL-TERMINAL HYDROLASE"/>
    <property type="match status" value="1"/>
</dbReference>
<evidence type="ECO:0000256" key="1">
    <source>
        <dbReference type="ARBA" id="ARBA00000707"/>
    </source>
</evidence>
<reference evidence="10" key="1">
    <citation type="submission" date="2021-02" db="EMBL/GenBank/DDBJ databases">
        <authorList>
            <person name="Nowell W R."/>
        </authorList>
    </citation>
    <scope>NUCLEOTIDE SEQUENCE</scope>
</reference>
<name>A0A813YH61_9BILA</name>
<evidence type="ECO:0000256" key="6">
    <source>
        <dbReference type="ARBA" id="ARBA00022801"/>
    </source>
</evidence>
<organism evidence="10 11">
    <name type="scientific">Rotaria sordida</name>
    <dbReference type="NCBI Taxonomy" id="392033"/>
    <lineage>
        <taxon>Eukaryota</taxon>
        <taxon>Metazoa</taxon>
        <taxon>Spiralia</taxon>
        <taxon>Gnathifera</taxon>
        <taxon>Rotifera</taxon>
        <taxon>Eurotatoria</taxon>
        <taxon>Bdelloidea</taxon>
        <taxon>Philodinida</taxon>
        <taxon>Philodinidae</taxon>
        <taxon>Rotaria</taxon>
    </lineage>
</organism>
<dbReference type="EMBL" id="CAJNOU010000140">
    <property type="protein sequence ID" value="CAF0884215.1"/>
    <property type="molecule type" value="Genomic_DNA"/>
</dbReference>
<feature type="domain" description="DUSP" evidence="9">
    <location>
        <begin position="1"/>
        <end position="110"/>
    </location>
</feature>
<feature type="domain" description="USP" evidence="8">
    <location>
        <begin position="230"/>
        <end position="841"/>
    </location>
</feature>
<dbReference type="SUPFAM" id="SSF143791">
    <property type="entry name" value="DUSP-like"/>
    <property type="match status" value="1"/>
</dbReference>
<evidence type="ECO:0000256" key="2">
    <source>
        <dbReference type="ARBA" id="ARBA00009085"/>
    </source>
</evidence>
<dbReference type="InterPro" id="IPR050185">
    <property type="entry name" value="Ub_carboxyl-term_hydrolase"/>
</dbReference>
<sequence>MSSNPLEKYERLLTKEPQVNDIYVIVDIKWLEHWKRYVGIEKSDEEKVTKPGPIDFIQLMDQTTLNSSNEIQLRSDAIEGNDYTFIPYELYKDLAQTYKQNGPEIIRKAIPQGQDQIVIETFLIPLRLRESRCLNARTKQIYRSHRTRIEELKNDICNEHSIAPSSTHHLYSSEDENGLNWKLIDERLDLTLEDINLAKNAFITYESRTLSAHNASSFSTSKIHYTPALCGLSNLGTTSFMNSALQCLSNVSALTEYFLCDEYRKHINCDNPLGRKGKIALAYGELIHKMWSGKTNVSVPGFLRKSVAYYTYKCCGFTRKNPQEFMSFLLDGLHEDLNFFKEKSTIEKNDDDDGITDDSILAVEQWDNYRKGNRSKIHDLFHGQIKSVIQCLECQISERVFEPICTLGLPLLNKVETRTFKILYVRLNGPIKSYDIKSSTHGRMCNLVQDFCDRFQPKEKDTHEKEPAVIETASKFNEINQYEEEVVEEEDFTKASDYDEHQPKPDYILAVEIHNHRIHLLYTDKHLLKSIVECDQIVFYEIPVSLKKENNDKILMPCVFREDDRNHKNFGLPFYVNIPRHNCKGSDIEEELQKTIGNFLPLSPTESSDKPLYTTSLLINQNYTGTYKLLNSCLDDHIDFNGKTTILVVDVASSIVEKYKKQEEEEDGKYSDKNHASSVASAIQICSQQKQSVTLFDWFNYFTKKKVLRKSDLWKCPQCNALKKATKKIDLWLLPKVLIIKLKDVNYTRYFRDDIDLLIDCPIQDLDLSQFVLNPAEKAKAKYDLIAVCNRIGNLSDEHYTTHAKSSLDKQWHTFNDSKISDVNVEDVINKAACILVYQQQQQPS</sequence>
<dbReference type="InterPro" id="IPR006615">
    <property type="entry name" value="Pept_C19_DUSP"/>
</dbReference>
<gene>
    <name evidence="10" type="ORF">SEV965_LOCUS4778</name>
</gene>
<dbReference type="Proteomes" id="UP000663889">
    <property type="component" value="Unassembled WGS sequence"/>
</dbReference>